<dbReference type="Pfam" id="PF00107">
    <property type="entry name" value="ADH_zinc_N"/>
    <property type="match status" value="1"/>
</dbReference>
<accession>A0A367QQX8</accession>
<evidence type="ECO:0000313" key="4">
    <source>
        <dbReference type="EMBL" id="RCJ26210.1"/>
    </source>
</evidence>
<sequence length="368" mass="39758">MPKAAVMTAPNEPVTIQKLPNPIVEKGGIIIETIYSEVCGTDVHLLRGHLQGVPYPIIPGHFSVGRVVETGGQVNDVNGKLIQAGAIATFLDVHETCYNCWYCLVAKASTRCPQRKVYGVTYSAKDGLLGGWSQLIYLKPGVKVLTLPEEVSPKQFIAGGCALPTALHAIDRAQIQIGDVVVVQGCGPVGLSAAILALLSGAGKVIVIDKYESRLVVAKSFGVDETLVIEANNPQQHIERVLELTHGHGADVTIEATGIPIAVKEGLNMTRNGGRYVIVGHYTNTGEILINPHLEINLKHIDIRGTWGIDFSHFYRMIELLKRHSDSSKNIAWSSIISRSYKLSEINQALADVEQGSVLKAVIQPNLS</sequence>
<dbReference type="SUPFAM" id="SSF50129">
    <property type="entry name" value="GroES-like"/>
    <property type="match status" value="1"/>
</dbReference>
<dbReference type="PANTHER" id="PTHR43401:SF1">
    <property type="entry name" value="ENOYL REDUCTASE (ER) DOMAIN-CONTAINING PROTEIN"/>
    <property type="match status" value="1"/>
</dbReference>
<dbReference type="EMBL" id="LXQD01000308">
    <property type="protein sequence ID" value="RCJ26210.1"/>
    <property type="molecule type" value="Genomic_DNA"/>
</dbReference>
<dbReference type="InterPro" id="IPR011032">
    <property type="entry name" value="GroES-like_sf"/>
</dbReference>
<dbReference type="Pfam" id="PF08240">
    <property type="entry name" value="ADH_N"/>
    <property type="match status" value="1"/>
</dbReference>
<organism evidence="4 5">
    <name type="scientific">Nostoc minutum NIES-26</name>
    <dbReference type="NCBI Taxonomy" id="1844469"/>
    <lineage>
        <taxon>Bacteria</taxon>
        <taxon>Bacillati</taxon>
        <taxon>Cyanobacteriota</taxon>
        <taxon>Cyanophyceae</taxon>
        <taxon>Nostocales</taxon>
        <taxon>Nostocaceae</taxon>
        <taxon>Nostoc</taxon>
    </lineage>
</organism>
<keyword evidence="1" id="KW-0560">Oxidoreductase</keyword>
<proteinExistence type="predicted"/>
<gene>
    <name evidence="4" type="ORF">A6770_26335</name>
</gene>
<dbReference type="CDD" id="cd08231">
    <property type="entry name" value="MDR_TM0436_like"/>
    <property type="match status" value="1"/>
</dbReference>
<keyword evidence="5" id="KW-1185">Reference proteome</keyword>
<dbReference type="Proteomes" id="UP000252107">
    <property type="component" value="Unassembled WGS sequence"/>
</dbReference>
<feature type="domain" description="Alcohol dehydrogenase-like C-terminal" evidence="2">
    <location>
        <begin position="188"/>
        <end position="322"/>
    </location>
</feature>
<dbReference type="Gene3D" id="3.40.50.720">
    <property type="entry name" value="NAD(P)-binding Rossmann-like Domain"/>
    <property type="match status" value="1"/>
</dbReference>
<dbReference type="InterPro" id="IPR036291">
    <property type="entry name" value="NAD(P)-bd_dom_sf"/>
</dbReference>
<evidence type="ECO:0000259" key="3">
    <source>
        <dbReference type="Pfam" id="PF08240"/>
    </source>
</evidence>
<dbReference type="PANTHER" id="PTHR43401">
    <property type="entry name" value="L-THREONINE 3-DEHYDROGENASE"/>
    <property type="match status" value="1"/>
</dbReference>
<evidence type="ECO:0000259" key="2">
    <source>
        <dbReference type="Pfam" id="PF00107"/>
    </source>
</evidence>
<feature type="domain" description="Alcohol dehydrogenase-like N-terminal" evidence="3">
    <location>
        <begin position="26"/>
        <end position="140"/>
    </location>
</feature>
<dbReference type="InterPro" id="IPR013149">
    <property type="entry name" value="ADH-like_C"/>
</dbReference>
<name>A0A367QQX8_9NOSO</name>
<comment type="caution">
    <text evidence="4">The sequence shown here is derived from an EMBL/GenBank/DDBJ whole genome shotgun (WGS) entry which is preliminary data.</text>
</comment>
<dbReference type="InterPro" id="IPR050129">
    <property type="entry name" value="Zn_alcohol_dh"/>
</dbReference>
<reference evidence="4" key="1">
    <citation type="submission" date="2016-04" db="EMBL/GenBank/DDBJ databases">
        <authorList>
            <person name="Tabuchi Yagui T.R."/>
        </authorList>
    </citation>
    <scope>NUCLEOTIDE SEQUENCE [LARGE SCALE GENOMIC DNA]</scope>
    <source>
        <strain evidence="4">NIES-26</strain>
    </source>
</reference>
<dbReference type="SUPFAM" id="SSF51735">
    <property type="entry name" value="NAD(P)-binding Rossmann-fold domains"/>
    <property type="match status" value="1"/>
</dbReference>
<evidence type="ECO:0000256" key="1">
    <source>
        <dbReference type="ARBA" id="ARBA00023002"/>
    </source>
</evidence>
<evidence type="ECO:0000313" key="5">
    <source>
        <dbReference type="Proteomes" id="UP000252107"/>
    </source>
</evidence>
<dbReference type="Gene3D" id="3.90.180.10">
    <property type="entry name" value="Medium-chain alcohol dehydrogenases, catalytic domain"/>
    <property type="match status" value="1"/>
</dbReference>
<protein>
    <submittedName>
        <fullName evidence="4">Alcohol dehydrogenase</fullName>
    </submittedName>
</protein>
<dbReference type="GO" id="GO:0016491">
    <property type="term" value="F:oxidoreductase activity"/>
    <property type="evidence" value="ECO:0007669"/>
    <property type="project" value="UniProtKB-KW"/>
</dbReference>
<dbReference type="AlphaFoldDB" id="A0A367QQX8"/>
<dbReference type="InterPro" id="IPR013154">
    <property type="entry name" value="ADH-like_N"/>
</dbReference>